<organism evidence="7 8">
    <name type="scientific">Floccifex porci</name>
    <dbReference type="NCBI Taxonomy" id="2606629"/>
    <lineage>
        <taxon>Bacteria</taxon>
        <taxon>Bacillati</taxon>
        <taxon>Bacillota</taxon>
        <taxon>Erysipelotrichia</taxon>
        <taxon>Erysipelotrichales</taxon>
        <taxon>Erysipelotrichaceae</taxon>
        <taxon>Floccifex</taxon>
    </lineage>
</organism>
<name>A0A7X2N4M8_9FIRM</name>
<dbReference type="InterPro" id="IPR004753">
    <property type="entry name" value="MreB"/>
</dbReference>
<comment type="similarity">
    <text evidence="6">Belongs to the FtsA/MreB family.</text>
</comment>
<evidence type="ECO:0000256" key="1">
    <source>
        <dbReference type="ARBA" id="ARBA00004496"/>
    </source>
</evidence>
<evidence type="ECO:0000256" key="3">
    <source>
        <dbReference type="ARBA" id="ARBA00022741"/>
    </source>
</evidence>
<dbReference type="InterPro" id="IPR043129">
    <property type="entry name" value="ATPase_NBD"/>
</dbReference>
<dbReference type="AlphaFoldDB" id="A0A7X2N4M8"/>
<evidence type="ECO:0000313" key="8">
    <source>
        <dbReference type="Proteomes" id="UP000470082"/>
    </source>
</evidence>
<keyword evidence="3" id="KW-0547">Nucleotide-binding</keyword>
<dbReference type="RefSeq" id="WP_154461558.1">
    <property type="nucleotide sequence ID" value="NZ_VUMM01000031.1"/>
</dbReference>
<dbReference type="PRINTS" id="PR01652">
    <property type="entry name" value="SHAPEPROTEIN"/>
</dbReference>
<keyword evidence="4" id="KW-0067">ATP-binding</keyword>
<accession>A0A7X2N4M8</accession>
<dbReference type="GO" id="GO:0000902">
    <property type="term" value="P:cell morphogenesis"/>
    <property type="evidence" value="ECO:0007669"/>
    <property type="project" value="InterPro"/>
</dbReference>
<evidence type="ECO:0000256" key="4">
    <source>
        <dbReference type="ARBA" id="ARBA00022840"/>
    </source>
</evidence>
<proteinExistence type="inferred from homology"/>
<protein>
    <submittedName>
        <fullName evidence="7">ATPase</fullName>
    </submittedName>
</protein>
<sequence length="320" mass="36462">MIRFGFDLGANHIRLISKEDGLVFDEPCMVALDRKNRVIAIGNEAKDMKGMDESIRVISPLGQKEIDFDALNLLMEQLCYQFNVFRVFQKTELIVSYPTSFTDEQCEDLKQNLLEFGAYRVYMDQEIWMAAIGANLDLFLPVSSCILNIGYSNCDIALFSSGKMQKKSNSSISGKSINYLIGKWVRQEYGLIISEHMKEKINKGIATALMDSYPKQMHVQGMDVHYHQIKVITINSNQLVNLIQSIIQQWANWIEQFVNGCTPVQKEDIISRGIICCGGVMKLPGIAQTLRQRLPYPFYITDDPEQTVSQGIYILLSRME</sequence>
<dbReference type="Pfam" id="PF06723">
    <property type="entry name" value="MreB_Mbl"/>
    <property type="match status" value="1"/>
</dbReference>
<gene>
    <name evidence="7" type="ORF">FYJ50_09910</name>
</gene>
<keyword evidence="8" id="KW-1185">Reference proteome</keyword>
<dbReference type="GO" id="GO:0005737">
    <property type="term" value="C:cytoplasm"/>
    <property type="evidence" value="ECO:0007669"/>
    <property type="project" value="UniProtKB-SubCell"/>
</dbReference>
<dbReference type="PANTHER" id="PTHR42749">
    <property type="entry name" value="CELL SHAPE-DETERMINING PROTEIN MREB"/>
    <property type="match status" value="1"/>
</dbReference>
<dbReference type="Gene3D" id="3.30.420.40">
    <property type="match status" value="2"/>
</dbReference>
<keyword evidence="2" id="KW-0963">Cytoplasm</keyword>
<dbReference type="Proteomes" id="UP000470082">
    <property type="component" value="Unassembled WGS sequence"/>
</dbReference>
<dbReference type="GO" id="GO:0005524">
    <property type="term" value="F:ATP binding"/>
    <property type="evidence" value="ECO:0007669"/>
    <property type="project" value="UniProtKB-KW"/>
</dbReference>
<evidence type="ECO:0000256" key="2">
    <source>
        <dbReference type="ARBA" id="ARBA00022490"/>
    </source>
</evidence>
<comment type="subcellular location">
    <subcellularLocation>
        <location evidence="1">Cytoplasm</location>
    </subcellularLocation>
</comment>
<dbReference type="GO" id="GO:0008360">
    <property type="term" value="P:regulation of cell shape"/>
    <property type="evidence" value="ECO:0007669"/>
    <property type="project" value="UniProtKB-KW"/>
</dbReference>
<dbReference type="PANTHER" id="PTHR42749:SF1">
    <property type="entry name" value="CELL SHAPE-DETERMINING PROTEIN MREB"/>
    <property type="match status" value="1"/>
</dbReference>
<reference evidence="7 8" key="1">
    <citation type="submission" date="2019-08" db="EMBL/GenBank/DDBJ databases">
        <title>In-depth cultivation of the pig gut microbiome towards novel bacterial diversity and tailored functional studies.</title>
        <authorList>
            <person name="Wylensek D."/>
            <person name="Hitch T.C.A."/>
            <person name="Clavel T."/>
        </authorList>
    </citation>
    <scope>NUCLEOTIDE SEQUENCE [LARGE SCALE GENOMIC DNA]</scope>
    <source>
        <strain evidence="7 8">LKV-178-WT-2G</strain>
    </source>
</reference>
<keyword evidence="5" id="KW-0133">Cell shape</keyword>
<dbReference type="SUPFAM" id="SSF53067">
    <property type="entry name" value="Actin-like ATPase domain"/>
    <property type="match status" value="2"/>
</dbReference>
<dbReference type="EMBL" id="VUMM01000031">
    <property type="protein sequence ID" value="MSS02397.1"/>
    <property type="molecule type" value="Genomic_DNA"/>
</dbReference>
<evidence type="ECO:0000256" key="6">
    <source>
        <dbReference type="ARBA" id="ARBA00023458"/>
    </source>
</evidence>
<comment type="caution">
    <text evidence="7">The sequence shown here is derived from an EMBL/GenBank/DDBJ whole genome shotgun (WGS) entry which is preliminary data.</text>
</comment>
<dbReference type="InterPro" id="IPR056546">
    <property type="entry name" value="MreB_MamK-like"/>
</dbReference>
<evidence type="ECO:0000256" key="5">
    <source>
        <dbReference type="ARBA" id="ARBA00022960"/>
    </source>
</evidence>
<evidence type="ECO:0000313" key="7">
    <source>
        <dbReference type="EMBL" id="MSS02397.1"/>
    </source>
</evidence>